<name>A0A9X3UPK4_PASMD</name>
<accession>A0A9X3UPK4</accession>
<evidence type="ECO:0000313" key="1">
    <source>
        <dbReference type="EMBL" id="MDA5622618.1"/>
    </source>
</evidence>
<comment type="caution">
    <text evidence="1">The sequence shown here is derived from an EMBL/GenBank/DDBJ whole genome shotgun (WGS) entry which is preliminary data.</text>
</comment>
<dbReference type="RefSeq" id="WP_195188876.1">
    <property type="nucleotide sequence ID" value="NZ_JADMLJ010000005.1"/>
</dbReference>
<gene>
    <name evidence="1" type="ORF">NM948_03520</name>
</gene>
<proteinExistence type="predicted"/>
<dbReference type="EMBL" id="JANJHC010000005">
    <property type="protein sequence ID" value="MDA5622618.1"/>
    <property type="molecule type" value="Genomic_DNA"/>
</dbReference>
<protein>
    <submittedName>
        <fullName evidence="1">Uncharacterized protein</fullName>
    </submittedName>
</protein>
<dbReference type="Proteomes" id="UP001145481">
    <property type="component" value="Unassembled WGS sequence"/>
</dbReference>
<reference evidence="1" key="1">
    <citation type="submission" date="2022-07" db="EMBL/GenBank/DDBJ databases">
        <title>Genome-based characterization of novel serogroup A variants of Pasteurella multocida.</title>
        <authorList>
            <person name="Prajapati A."/>
            <person name="Yogisharadhya R."/>
            <person name="Mohanty N."/>
            <person name="Chanda M."/>
            <person name="Mendem S.K."/>
            <person name="Siddaramappa S."/>
            <person name="Shivachandra S.B."/>
        </authorList>
    </citation>
    <scope>NUCLEOTIDE SEQUENCE</scope>
    <source>
        <strain evidence="1">NIVEDIPm19</strain>
    </source>
</reference>
<sequence>MGIIKNYGFRAGYAVDDNFVMPKCVGVFEASMEHGVRFLMNIDTEYDSTSVDRFRARHKKHYGDEGFFYHPEQVVEKVGGLNFIQIPQLTQLYPTIMHWGDHITGFFVYASHLIQTMCEVCGIDYDSEIHLANGAYNFAWRRFALAYSVIGPAYGHVEFSRAAEFGSHDVHGMGLYITFRKPVEGSIIRIYVYDMSSLSLNNFEFSAVVGSDINYGARVIKCDKSTDGMFDTITDADLASKNVESFNSSAFYLRLAGSVNMKKWRYDMRLLAGTDVPPHPYGLLSGQIVEYKGVNSAKYSDFGIDNQKVALFVHPYINEWHDLSFRRAGGHEYFPSFSTAFPPNERGAMYCTSITLDKEDGGPIIQQMFDHMFFADISQIDKYLKDKFNYDPRARFLE</sequence>
<evidence type="ECO:0000313" key="2">
    <source>
        <dbReference type="Proteomes" id="UP001145481"/>
    </source>
</evidence>
<organism evidence="1 2">
    <name type="scientific">Pasteurella multocida</name>
    <dbReference type="NCBI Taxonomy" id="747"/>
    <lineage>
        <taxon>Bacteria</taxon>
        <taxon>Pseudomonadati</taxon>
        <taxon>Pseudomonadota</taxon>
        <taxon>Gammaproteobacteria</taxon>
        <taxon>Pasteurellales</taxon>
        <taxon>Pasteurellaceae</taxon>
        <taxon>Pasteurella</taxon>
    </lineage>
</organism>
<dbReference type="AlphaFoldDB" id="A0A9X3UPK4"/>